<evidence type="ECO:0000313" key="3">
    <source>
        <dbReference type="Proteomes" id="UP000250369"/>
    </source>
</evidence>
<evidence type="ECO:0008006" key="4">
    <source>
        <dbReference type="Google" id="ProtNLM"/>
    </source>
</evidence>
<keyword evidence="1" id="KW-1133">Transmembrane helix</keyword>
<reference evidence="2 3" key="1">
    <citation type="journal article" date="2009" name="Int. J. Syst. Evol. Microbiol.">
        <title>Paenibacillus contaminans sp. nov., isolated from a contaminated laboratory plate.</title>
        <authorList>
            <person name="Chou J.H."/>
            <person name="Lee J.H."/>
            <person name="Lin M.C."/>
            <person name="Chang P.S."/>
            <person name="Arun A.B."/>
            <person name="Young C.C."/>
            <person name="Chen W.M."/>
        </authorList>
    </citation>
    <scope>NUCLEOTIDE SEQUENCE [LARGE SCALE GENOMIC DNA]</scope>
    <source>
        <strain evidence="2 3">CKOBP-6</strain>
    </source>
</reference>
<comment type="caution">
    <text evidence="2">The sequence shown here is derived from an EMBL/GenBank/DDBJ whole genome shotgun (WGS) entry which is preliminary data.</text>
</comment>
<dbReference type="OrthoDB" id="2666278at2"/>
<accession>A0A329MTT6</accession>
<gene>
    <name evidence="2" type="ORF">DQG23_00920</name>
</gene>
<dbReference type="Proteomes" id="UP000250369">
    <property type="component" value="Unassembled WGS sequence"/>
</dbReference>
<dbReference type="EMBL" id="QMFB01000001">
    <property type="protein sequence ID" value="RAV23429.1"/>
    <property type="molecule type" value="Genomic_DNA"/>
</dbReference>
<evidence type="ECO:0000313" key="2">
    <source>
        <dbReference type="EMBL" id="RAV23429.1"/>
    </source>
</evidence>
<organism evidence="2 3">
    <name type="scientific">Paenibacillus contaminans</name>
    <dbReference type="NCBI Taxonomy" id="450362"/>
    <lineage>
        <taxon>Bacteria</taxon>
        <taxon>Bacillati</taxon>
        <taxon>Bacillota</taxon>
        <taxon>Bacilli</taxon>
        <taxon>Bacillales</taxon>
        <taxon>Paenibacillaceae</taxon>
        <taxon>Paenibacillus</taxon>
    </lineage>
</organism>
<feature type="transmembrane region" description="Helical" evidence="1">
    <location>
        <begin position="47"/>
        <end position="63"/>
    </location>
</feature>
<keyword evidence="1" id="KW-0812">Transmembrane</keyword>
<proteinExistence type="predicted"/>
<evidence type="ECO:0000256" key="1">
    <source>
        <dbReference type="SAM" id="Phobius"/>
    </source>
</evidence>
<name>A0A329MTT6_9BACL</name>
<keyword evidence="3" id="KW-1185">Reference proteome</keyword>
<protein>
    <recommendedName>
        <fullName evidence="4">LSM domain-containing protein</fullName>
    </recommendedName>
</protein>
<sequence>MNRTVRVQLLNGMSYEGVIVNVDPYNLYLRVNPYTPNARFFYGPNDLILTLSLYVLLVITLMVV</sequence>
<keyword evidence="1" id="KW-0472">Membrane</keyword>
<dbReference type="AlphaFoldDB" id="A0A329MTT6"/>